<gene>
    <name evidence="2" type="primary">AVEN_95668_1</name>
    <name evidence="2" type="ORF">NPIL_361311</name>
</gene>
<comment type="caution">
    <text evidence="2">The sequence shown here is derived from an EMBL/GenBank/DDBJ whole genome shotgun (WGS) entry which is preliminary data.</text>
</comment>
<evidence type="ECO:0000256" key="1">
    <source>
        <dbReference type="SAM" id="MobiDB-lite"/>
    </source>
</evidence>
<sequence length="940" mass="107986">MKVGLQKKSQPLENRNKIWVKSASLTAEHENTVSSRNQQFSRKPFPRINNRGYATKQQEDRPPVKCYGCGTSGFIRAKCPNCTAEPKTESSLFEFLEASSCFVTTASVSTVYLRINGIVGKACADTGSSHSIAGETLYTLLKDEGAKFRNGTMCISLADGQRSTEDVLITTVTLENEGRKFDQELIALLNAKRNRTLLGIDFLKKSGIMVDLRNQQWFFADMPQKQFAFGEHANDQHPVDNLDNNLCTLREEGRCLNTTQREKLVVVLKKETEFGWVAGGRLHENKNNNNLSCYLLKDDNSVEDTLKLFFELESLGIKDDPYYHEDDQAMNIFKETIQFNNERYVVELPFHKNWKELSDNFSVAKQRFQNLWRRLQRDKILHSQYLETIQDYLNQGIIEKVKNTEANIHKPVYYLPHQAIKREGRVTTSTRIVFDAASHQTNELSLNDCLWPGPNLNPNLLDVLINFRLNRIAISSDIRQAFLQICLADKHKDAVRFLWTESNPSDKKMPSLQIYRFNRIIFDVNASPFLLAATVKHHIEKYRKSHPITVQHLDSFMYVDDWITGQDTREEALLISLHAENIMKEAGMEMRKWISNDTTLMSQWAAKGFDTYPVDTSVSLGSNKTKVLGLAWQTLDDCLTLNTKGLLEFISTNKNTKRFLLQAIGKIFDPLGLISPFTIRMKGLIQELWKNKITWDEDLPPKIVGKRVNWSKELPLDSKENVVLTLNLNQTIFDYLLTYSNRFLTIVRVLSFLFRFIFNCKNPGNRKEGPLTSEEMMEAEYFLLKQEQLMSFHTEMTAMRNGDDICHKTEAKDVVEQQQDKIKHYADKRSREATLFHPGDKVYVTSHPMSSAEIGKTSKFLPRRDGPYVIMSQRSPTTYEISSLENPTTPLGVHHTSALKAFEQGRSNAPILPLRKRGRPRKTVTAGSLSGRLWNQRRRM</sequence>
<dbReference type="InterPro" id="IPR043502">
    <property type="entry name" value="DNA/RNA_pol_sf"/>
</dbReference>
<keyword evidence="3" id="KW-1185">Reference proteome</keyword>
<dbReference type="Gene3D" id="3.30.70.270">
    <property type="match status" value="1"/>
</dbReference>
<dbReference type="InterPro" id="IPR043128">
    <property type="entry name" value="Rev_trsase/Diguanyl_cyclase"/>
</dbReference>
<name>A0A8X6NR38_NEPPI</name>
<dbReference type="InterPro" id="IPR021109">
    <property type="entry name" value="Peptidase_aspartic_dom_sf"/>
</dbReference>
<evidence type="ECO:0000313" key="2">
    <source>
        <dbReference type="EMBL" id="GFT29924.1"/>
    </source>
</evidence>
<dbReference type="OrthoDB" id="6432602at2759"/>
<dbReference type="Gene3D" id="2.40.70.10">
    <property type="entry name" value="Acid Proteases"/>
    <property type="match status" value="1"/>
</dbReference>
<dbReference type="SUPFAM" id="SSF50630">
    <property type="entry name" value="Acid proteases"/>
    <property type="match status" value="1"/>
</dbReference>
<accession>A0A8X6NR38</accession>
<organism evidence="2 3">
    <name type="scientific">Nephila pilipes</name>
    <name type="common">Giant wood spider</name>
    <name type="synonym">Nephila maculata</name>
    <dbReference type="NCBI Taxonomy" id="299642"/>
    <lineage>
        <taxon>Eukaryota</taxon>
        <taxon>Metazoa</taxon>
        <taxon>Ecdysozoa</taxon>
        <taxon>Arthropoda</taxon>
        <taxon>Chelicerata</taxon>
        <taxon>Arachnida</taxon>
        <taxon>Araneae</taxon>
        <taxon>Araneomorphae</taxon>
        <taxon>Entelegynae</taxon>
        <taxon>Araneoidea</taxon>
        <taxon>Nephilidae</taxon>
        <taxon>Nephila</taxon>
    </lineage>
</organism>
<reference evidence="2" key="1">
    <citation type="submission" date="2020-08" db="EMBL/GenBank/DDBJ databases">
        <title>Multicomponent nature underlies the extraordinary mechanical properties of spider dragline silk.</title>
        <authorList>
            <person name="Kono N."/>
            <person name="Nakamura H."/>
            <person name="Mori M."/>
            <person name="Yoshida Y."/>
            <person name="Ohtoshi R."/>
            <person name="Malay A.D."/>
            <person name="Moran D.A.P."/>
            <person name="Tomita M."/>
            <person name="Numata K."/>
            <person name="Arakawa K."/>
        </authorList>
    </citation>
    <scope>NUCLEOTIDE SEQUENCE</scope>
</reference>
<proteinExistence type="predicted"/>
<feature type="region of interest" description="Disordered" evidence="1">
    <location>
        <begin position="918"/>
        <end position="940"/>
    </location>
</feature>
<dbReference type="InterPro" id="IPR008042">
    <property type="entry name" value="Retrotrans_Pao"/>
</dbReference>
<dbReference type="PANTHER" id="PTHR47331">
    <property type="entry name" value="PHD-TYPE DOMAIN-CONTAINING PROTEIN"/>
    <property type="match status" value="1"/>
</dbReference>
<dbReference type="PANTHER" id="PTHR47331:SF1">
    <property type="entry name" value="GAG-LIKE PROTEIN"/>
    <property type="match status" value="1"/>
</dbReference>
<dbReference type="Gene3D" id="3.10.10.10">
    <property type="entry name" value="HIV Type 1 Reverse Transcriptase, subunit A, domain 1"/>
    <property type="match status" value="1"/>
</dbReference>
<dbReference type="Pfam" id="PF05380">
    <property type="entry name" value="Peptidase_A17"/>
    <property type="match status" value="1"/>
</dbReference>
<dbReference type="SUPFAM" id="SSF56672">
    <property type="entry name" value="DNA/RNA polymerases"/>
    <property type="match status" value="1"/>
</dbReference>
<dbReference type="Proteomes" id="UP000887013">
    <property type="component" value="Unassembled WGS sequence"/>
</dbReference>
<dbReference type="AlphaFoldDB" id="A0A8X6NR38"/>
<dbReference type="GO" id="GO:0071897">
    <property type="term" value="P:DNA biosynthetic process"/>
    <property type="evidence" value="ECO:0007669"/>
    <property type="project" value="UniProtKB-ARBA"/>
</dbReference>
<protein>
    <submittedName>
        <fullName evidence="2">Integrase catalytic domain-containing protein</fullName>
    </submittedName>
</protein>
<evidence type="ECO:0000313" key="3">
    <source>
        <dbReference type="Proteomes" id="UP000887013"/>
    </source>
</evidence>
<dbReference type="EMBL" id="BMAW01012674">
    <property type="protein sequence ID" value="GFT29924.1"/>
    <property type="molecule type" value="Genomic_DNA"/>
</dbReference>